<name>A0AA38GIM8_TAXCH</name>
<dbReference type="EMBL" id="JAHRHJ020000002">
    <property type="protein sequence ID" value="KAH9324489.1"/>
    <property type="molecule type" value="Genomic_DNA"/>
</dbReference>
<proteinExistence type="predicted"/>
<evidence type="ECO:0000313" key="3">
    <source>
        <dbReference type="Proteomes" id="UP000824469"/>
    </source>
</evidence>
<feature type="compositionally biased region" description="Basic and acidic residues" evidence="1">
    <location>
        <begin position="32"/>
        <end position="54"/>
    </location>
</feature>
<dbReference type="AlphaFoldDB" id="A0AA38GIM8"/>
<feature type="non-terminal residue" evidence="2">
    <location>
        <position position="1"/>
    </location>
</feature>
<evidence type="ECO:0000256" key="1">
    <source>
        <dbReference type="SAM" id="MobiDB-lite"/>
    </source>
</evidence>
<reference evidence="2 3" key="1">
    <citation type="journal article" date="2021" name="Nat. Plants">
        <title>The Taxus genome provides insights into paclitaxel biosynthesis.</title>
        <authorList>
            <person name="Xiong X."/>
            <person name="Gou J."/>
            <person name="Liao Q."/>
            <person name="Li Y."/>
            <person name="Zhou Q."/>
            <person name="Bi G."/>
            <person name="Li C."/>
            <person name="Du R."/>
            <person name="Wang X."/>
            <person name="Sun T."/>
            <person name="Guo L."/>
            <person name="Liang H."/>
            <person name="Lu P."/>
            <person name="Wu Y."/>
            <person name="Zhang Z."/>
            <person name="Ro D.K."/>
            <person name="Shang Y."/>
            <person name="Huang S."/>
            <person name="Yan J."/>
        </authorList>
    </citation>
    <scope>NUCLEOTIDE SEQUENCE [LARGE SCALE GENOMIC DNA]</scope>
    <source>
        <strain evidence="2">Ta-2019</strain>
    </source>
</reference>
<dbReference type="Proteomes" id="UP000824469">
    <property type="component" value="Unassembled WGS sequence"/>
</dbReference>
<evidence type="ECO:0000313" key="2">
    <source>
        <dbReference type="EMBL" id="KAH9324489.1"/>
    </source>
</evidence>
<feature type="region of interest" description="Disordered" evidence="1">
    <location>
        <begin position="32"/>
        <end position="56"/>
    </location>
</feature>
<organism evidence="2 3">
    <name type="scientific">Taxus chinensis</name>
    <name type="common">Chinese yew</name>
    <name type="synonym">Taxus wallichiana var. chinensis</name>
    <dbReference type="NCBI Taxonomy" id="29808"/>
    <lineage>
        <taxon>Eukaryota</taxon>
        <taxon>Viridiplantae</taxon>
        <taxon>Streptophyta</taxon>
        <taxon>Embryophyta</taxon>
        <taxon>Tracheophyta</taxon>
        <taxon>Spermatophyta</taxon>
        <taxon>Pinopsida</taxon>
        <taxon>Pinidae</taxon>
        <taxon>Conifers II</taxon>
        <taxon>Cupressales</taxon>
        <taxon>Taxaceae</taxon>
        <taxon>Taxus</taxon>
    </lineage>
</organism>
<accession>A0AA38GIM8</accession>
<sequence>SVLENAHRTATHAQGGGYRTAALFRAVTDRRPFVTEDQKGQEKREKRGKTKDTGAKWGMRDVNAYPKSSFWIPNTLRGDLYHHWGIYYTVP</sequence>
<comment type="caution">
    <text evidence="2">The sequence shown here is derived from an EMBL/GenBank/DDBJ whole genome shotgun (WGS) entry which is preliminary data.</text>
</comment>
<gene>
    <name evidence="2" type="ORF">KI387_004667</name>
</gene>
<keyword evidence="3" id="KW-1185">Reference proteome</keyword>
<protein>
    <submittedName>
        <fullName evidence="2">Uncharacterized protein</fullName>
    </submittedName>
</protein>